<evidence type="ECO:0000313" key="2">
    <source>
        <dbReference type="Proteomes" id="UP000000578"/>
    </source>
</evidence>
<organism evidence="1 2">
    <name type="scientific">Nanoarchaeum equitans (strain Kin4-M)</name>
    <dbReference type="NCBI Taxonomy" id="228908"/>
    <lineage>
        <taxon>Archaea</taxon>
        <taxon>Nanobdellota</taxon>
        <taxon>Candidatus Nanoarchaeia</taxon>
        <taxon>Nanoarchaeales</taxon>
        <taxon>Nanoarchaeaceae</taxon>
        <taxon>Nanoarchaeum</taxon>
    </lineage>
</organism>
<name>Q74N52_NANEQ</name>
<dbReference type="STRING" id="228908.NEQ041"/>
<dbReference type="EnsemblBacteria" id="AAR38895">
    <property type="protein sequence ID" value="AAR38895"/>
    <property type="gene ID" value="NEQ041"/>
</dbReference>
<keyword evidence="2" id="KW-1185">Reference proteome</keyword>
<dbReference type="Proteomes" id="UP000000578">
    <property type="component" value="Chromosome"/>
</dbReference>
<dbReference type="HOGENOM" id="CLU_1280821_0_0_2"/>
<gene>
    <name evidence="1" type="ordered locus">NEQ041</name>
</gene>
<proteinExistence type="predicted"/>
<sequence length="215" mass="24683">MHELVFALISILFLSLIAFKFSYLEQNAYTTGCKIEDLLTKNPFSGIVKSIHYQIEETKANLDFLNWIIGIKNPLSSISYRITVGGCHILYREVSMNEFYKIYKAFLEYKGTGVYFYGKVIGNYKFPIEIPIYIAEIKDLGDKYNITITRKNVNSDYLNNKNVSLVSSDKMLDILIMGYEENKIPLYALELKIAAKIGAWAGEKVLVVYEENNPH</sequence>
<protein>
    <submittedName>
        <fullName evidence="1">NEQ041</fullName>
    </submittedName>
</protein>
<dbReference type="AlphaFoldDB" id="Q74N52"/>
<dbReference type="EMBL" id="AE017199">
    <property type="protein sequence ID" value="AAR38895.1"/>
    <property type="molecule type" value="Genomic_DNA"/>
</dbReference>
<evidence type="ECO:0000313" key="1">
    <source>
        <dbReference type="EMBL" id="AAR38895.1"/>
    </source>
</evidence>
<accession>Q74N52</accession>
<dbReference type="BioCyc" id="NEQU228908:GJB6-44-MONOMER"/>
<dbReference type="KEGG" id="neq:NEQ041"/>
<reference evidence="1 2" key="1">
    <citation type="journal article" date="2003" name="Proc. Natl. Acad. Sci. U.S.A.">
        <title>The genome of Nanoarchaeum equitans: insights into early archaeal evolution and derived parasitism.</title>
        <authorList>
            <person name="Waters E."/>
            <person name="Hohn M.J."/>
            <person name="Ahel I."/>
            <person name="Graham D.E."/>
            <person name="Adams M.D."/>
            <person name="Barnstead M."/>
            <person name="Beeson K.Y."/>
            <person name="Bibbs L."/>
            <person name="Bolanos R."/>
            <person name="Keller M."/>
            <person name="Kretz K."/>
            <person name="Lin X."/>
            <person name="Mathur E."/>
            <person name="Ni J."/>
            <person name="Podar M."/>
            <person name="Richardson T."/>
            <person name="Sutton G.G."/>
            <person name="Simon M."/>
            <person name="Soll D."/>
            <person name="Stetter K.O."/>
            <person name="Short J.M."/>
            <person name="Noordewier M."/>
        </authorList>
    </citation>
    <scope>NUCLEOTIDE SEQUENCE [LARGE SCALE GENOMIC DNA]</scope>
    <source>
        <strain evidence="1 2">Kin4-M</strain>
    </source>
</reference>